<name>A0A2N9G7D3_FAGSY</name>
<proteinExistence type="predicted"/>
<gene>
    <name evidence="1" type="ORF">FSB_LOCUS22906</name>
</gene>
<protein>
    <submittedName>
        <fullName evidence="1">Uncharacterized protein</fullName>
    </submittedName>
</protein>
<dbReference type="AlphaFoldDB" id="A0A2N9G7D3"/>
<evidence type="ECO:0000313" key="1">
    <source>
        <dbReference type="EMBL" id="SPC95024.1"/>
    </source>
</evidence>
<dbReference type="EMBL" id="OIVN01001535">
    <property type="protein sequence ID" value="SPC95024.1"/>
    <property type="molecule type" value="Genomic_DNA"/>
</dbReference>
<sequence>MLSRSHGLLTEIHGVVDESDSVKQRVLATTRSFRVVVGLLPSTSPHNGKWRISSVRRASAGQPGTPTDMLSLFRSFIFASLPLSHAVTPPDATHGPLATP</sequence>
<accession>A0A2N9G7D3</accession>
<organism evidence="1">
    <name type="scientific">Fagus sylvatica</name>
    <name type="common">Beechnut</name>
    <dbReference type="NCBI Taxonomy" id="28930"/>
    <lineage>
        <taxon>Eukaryota</taxon>
        <taxon>Viridiplantae</taxon>
        <taxon>Streptophyta</taxon>
        <taxon>Embryophyta</taxon>
        <taxon>Tracheophyta</taxon>
        <taxon>Spermatophyta</taxon>
        <taxon>Magnoliopsida</taxon>
        <taxon>eudicotyledons</taxon>
        <taxon>Gunneridae</taxon>
        <taxon>Pentapetalae</taxon>
        <taxon>rosids</taxon>
        <taxon>fabids</taxon>
        <taxon>Fagales</taxon>
        <taxon>Fagaceae</taxon>
        <taxon>Fagus</taxon>
    </lineage>
</organism>
<reference evidence="1" key="1">
    <citation type="submission" date="2018-02" db="EMBL/GenBank/DDBJ databases">
        <authorList>
            <person name="Cohen D.B."/>
            <person name="Kent A.D."/>
        </authorList>
    </citation>
    <scope>NUCLEOTIDE SEQUENCE</scope>
</reference>